<dbReference type="AlphaFoldDB" id="A0A0N4YSE0"/>
<protein>
    <submittedName>
        <fullName evidence="1">Brain protein I3</fullName>
    </submittedName>
</protein>
<organism evidence="1">
    <name type="scientific">Nippostrongylus brasiliensis</name>
    <name type="common">Rat hookworm</name>
    <dbReference type="NCBI Taxonomy" id="27835"/>
    <lineage>
        <taxon>Eukaryota</taxon>
        <taxon>Metazoa</taxon>
        <taxon>Ecdysozoa</taxon>
        <taxon>Nematoda</taxon>
        <taxon>Chromadorea</taxon>
        <taxon>Rhabditida</taxon>
        <taxon>Rhabditina</taxon>
        <taxon>Rhabditomorpha</taxon>
        <taxon>Strongyloidea</taxon>
        <taxon>Heligmosomidae</taxon>
        <taxon>Nippostrongylus</taxon>
    </lineage>
</organism>
<accession>A0A0N4YSE0</accession>
<dbReference type="WBParaSite" id="NBR_0002016201-mRNA-1">
    <property type="protein sequence ID" value="NBR_0002016201-mRNA-1"/>
    <property type="gene ID" value="NBR_0002016201"/>
</dbReference>
<proteinExistence type="predicted"/>
<reference evidence="1" key="1">
    <citation type="submission" date="2017-02" db="UniProtKB">
        <authorList>
            <consortium name="WormBaseParasite"/>
        </authorList>
    </citation>
    <scope>IDENTIFICATION</scope>
</reference>
<sequence length="89" mass="9955">LCFPCGIYCCLQRRQLHCTRCDCDVIKTSRDVNSSSSLGYRYQGYRTMEKGIPASLAQAYRNTAYSTSMRSASDATDGSFNSTTELFHS</sequence>
<name>A0A0N4YSE0_NIPBR</name>
<evidence type="ECO:0000313" key="1">
    <source>
        <dbReference type="WBParaSite" id="NBR_0002016201-mRNA-1"/>
    </source>
</evidence>